<dbReference type="InterPro" id="IPR050109">
    <property type="entry name" value="HTH-type_TetR-like_transc_reg"/>
</dbReference>
<name>A0A8H9INT4_9PSEU</name>
<dbReference type="PANTHER" id="PTHR30055">
    <property type="entry name" value="HTH-TYPE TRANSCRIPTIONAL REGULATOR RUTR"/>
    <property type="match status" value="1"/>
</dbReference>
<evidence type="ECO:0000313" key="6">
    <source>
        <dbReference type="EMBL" id="GHF37076.1"/>
    </source>
</evidence>
<evidence type="ECO:0000256" key="3">
    <source>
        <dbReference type="ARBA" id="ARBA00023163"/>
    </source>
</evidence>
<reference evidence="6" key="2">
    <citation type="submission" date="2020-09" db="EMBL/GenBank/DDBJ databases">
        <authorList>
            <person name="Sun Q."/>
            <person name="Zhou Y."/>
        </authorList>
    </citation>
    <scope>NUCLEOTIDE SEQUENCE</scope>
    <source>
        <strain evidence="6">CGMCC 4.7679</strain>
    </source>
</reference>
<evidence type="ECO:0000256" key="4">
    <source>
        <dbReference type="PROSITE-ProRule" id="PRU00335"/>
    </source>
</evidence>
<dbReference type="RefSeq" id="WP_221216970.1">
    <property type="nucleotide sequence ID" value="NZ_BNAV01000001.1"/>
</dbReference>
<dbReference type="InterPro" id="IPR001647">
    <property type="entry name" value="HTH_TetR"/>
</dbReference>
<feature type="DNA-binding region" description="H-T-H motif" evidence="4">
    <location>
        <begin position="37"/>
        <end position="56"/>
    </location>
</feature>
<dbReference type="AlphaFoldDB" id="A0A8H9INT4"/>
<evidence type="ECO:0000256" key="2">
    <source>
        <dbReference type="ARBA" id="ARBA00023125"/>
    </source>
</evidence>
<dbReference type="PRINTS" id="PR00455">
    <property type="entry name" value="HTHTETR"/>
</dbReference>
<comment type="caution">
    <text evidence="6">The sequence shown here is derived from an EMBL/GenBank/DDBJ whole genome shotgun (WGS) entry which is preliminary data.</text>
</comment>
<keyword evidence="1" id="KW-0805">Transcription regulation</keyword>
<gene>
    <name evidence="6" type="ORF">GCM10017566_07780</name>
</gene>
<keyword evidence="2 4" id="KW-0238">DNA-binding</keyword>
<dbReference type="InterPro" id="IPR009057">
    <property type="entry name" value="Homeodomain-like_sf"/>
</dbReference>
<keyword evidence="3" id="KW-0804">Transcription</keyword>
<dbReference type="GO" id="GO:0000976">
    <property type="term" value="F:transcription cis-regulatory region binding"/>
    <property type="evidence" value="ECO:0007669"/>
    <property type="project" value="TreeGrafter"/>
</dbReference>
<reference evidence="6" key="1">
    <citation type="journal article" date="2014" name="Int. J. Syst. Evol. Microbiol.">
        <title>Complete genome sequence of Corynebacterium casei LMG S-19264T (=DSM 44701T), isolated from a smear-ripened cheese.</title>
        <authorList>
            <consortium name="US DOE Joint Genome Institute (JGI-PGF)"/>
            <person name="Walter F."/>
            <person name="Albersmeier A."/>
            <person name="Kalinowski J."/>
            <person name="Ruckert C."/>
        </authorList>
    </citation>
    <scope>NUCLEOTIDE SEQUENCE</scope>
    <source>
        <strain evidence="6">CGMCC 4.7679</strain>
    </source>
</reference>
<organism evidence="6 7">
    <name type="scientific">Amycolatopsis bartoniae</name>
    <dbReference type="NCBI Taxonomy" id="941986"/>
    <lineage>
        <taxon>Bacteria</taxon>
        <taxon>Bacillati</taxon>
        <taxon>Actinomycetota</taxon>
        <taxon>Actinomycetes</taxon>
        <taxon>Pseudonocardiales</taxon>
        <taxon>Pseudonocardiaceae</taxon>
        <taxon>Amycolatopsis</taxon>
    </lineage>
</organism>
<evidence type="ECO:0000313" key="7">
    <source>
        <dbReference type="Proteomes" id="UP000658656"/>
    </source>
</evidence>
<dbReference type="Proteomes" id="UP000658656">
    <property type="component" value="Unassembled WGS sequence"/>
</dbReference>
<feature type="domain" description="HTH tetR-type" evidence="5">
    <location>
        <begin position="14"/>
        <end position="74"/>
    </location>
</feature>
<keyword evidence="7" id="KW-1185">Reference proteome</keyword>
<protein>
    <recommendedName>
        <fullName evidence="5">HTH tetR-type domain-containing protein</fullName>
    </recommendedName>
</protein>
<dbReference type="GO" id="GO:0003700">
    <property type="term" value="F:DNA-binding transcription factor activity"/>
    <property type="evidence" value="ECO:0007669"/>
    <property type="project" value="TreeGrafter"/>
</dbReference>
<accession>A0A8H9INT4</accession>
<evidence type="ECO:0000256" key="1">
    <source>
        <dbReference type="ARBA" id="ARBA00023015"/>
    </source>
</evidence>
<dbReference type="Pfam" id="PF00440">
    <property type="entry name" value="TetR_N"/>
    <property type="match status" value="1"/>
</dbReference>
<dbReference type="Gene3D" id="1.10.357.10">
    <property type="entry name" value="Tetracycline Repressor, domain 2"/>
    <property type="match status" value="1"/>
</dbReference>
<dbReference type="SUPFAM" id="SSF46689">
    <property type="entry name" value="Homeodomain-like"/>
    <property type="match status" value="1"/>
</dbReference>
<evidence type="ECO:0000259" key="5">
    <source>
        <dbReference type="PROSITE" id="PS50977"/>
    </source>
</evidence>
<dbReference type="PROSITE" id="PS50977">
    <property type="entry name" value="HTH_TETR_2"/>
    <property type="match status" value="1"/>
</dbReference>
<proteinExistence type="predicted"/>
<dbReference type="EMBL" id="BNAV01000001">
    <property type="protein sequence ID" value="GHF37076.1"/>
    <property type="molecule type" value="Genomic_DNA"/>
</dbReference>
<dbReference type="GO" id="GO:0045892">
    <property type="term" value="P:negative regulation of DNA-templated transcription"/>
    <property type="evidence" value="ECO:0007669"/>
    <property type="project" value="UniProtKB-ARBA"/>
</dbReference>
<dbReference type="FunFam" id="1.10.10.60:FF:000141">
    <property type="entry name" value="TetR family transcriptional regulator"/>
    <property type="match status" value="1"/>
</dbReference>
<dbReference type="PANTHER" id="PTHR30055:SF146">
    <property type="entry name" value="HTH-TYPE TRANSCRIPTIONAL DUAL REGULATOR CECR"/>
    <property type="match status" value="1"/>
</dbReference>
<sequence length="140" mass="15501">MTTHPHGGGQRRGDELRRHVLVAAKDVFLAVGFARASMDTVATQAGTSKQSLYAHFETKDKLFDAVLDLVRELYLSHLGTPETYVDDPADTAEAVSRFCGPFLQLMTWHAQVPTCRLSIAEAERLPRSSRAYFDAVFATT</sequence>